<evidence type="ECO:0000313" key="3">
    <source>
        <dbReference type="EMBL" id="VEP18084.1"/>
    </source>
</evidence>
<accession>A0A563W2Z9</accession>
<dbReference type="Proteomes" id="UP000320055">
    <property type="component" value="Unassembled WGS sequence"/>
</dbReference>
<feature type="chain" id="PRO_5022154541" evidence="2">
    <location>
        <begin position="22"/>
        <end position="218"/>
    </location>
</feature>
<gene>
    <name evidence="3" type="ORF">H1P_690004</name>
</gene>
<dbReference type="RefSeq" id="WP_144867347.1">
    <property type="nucleotide sequence ID" value="NZ_LR213828.1"/>
</dbReference>
<protein>
    <submittedName>
        <fullName evidence="3">Uncharacterized protein</fullName>
    </submittedName>
</protein>
<organism evidence="3 4">
    <name type="scientific">Hyella patelloides LEGE 07179</name>
    <dbReference type="NCBI Taxonomy" id="945734"/>
    <lineage>
        <taxon>Bacteria</taxon>
        <taxon>Bacillati</taxon>
        <taxon>Cyanobacteriota</taxon>
        <taxon>Cyanophyceae</taxon>
        <taxon>Pleurocapsales</taxon>
        <taxon>Hyellaceae</taxon>
        <taxon>Hyella</taxon>
    </lineage>
</organism>
<sequence>MVRIIFFLTAILFVNPKIVTAQSVKTLDQTSCHSTTASTISFESDRDSVSYVNRKPTYTTQDLQSDQTNTTLDRDNSPNFKISENTTDTSITVNPTDTEPKIAVAGIIIPSLWWAKEQFDPFGGRLVKNWLTNPQIKQIDLTVNWQLWTLLDYLGRYRFINQFGTVAREYGYSLRIFNQQQQCLALYKYNDRVNPPKWEIKIEGLGEDSLQVEPENGS</sequence>
<feature type="region of interest" description="Disordered" evidence="1">
    <location>
        <begin position="62"/>
        <end position="94"/>
    </location>
</feature>
<keyword evidence="2" id="KW-0732">Signal</keyword>
<dbReference type="EMBL" id="CAACVJ010000656">
    <property type="protein sequence ID" value="VEP18084.1"/>
    <property type="molecule type" value="Genomic_DNA"/>
</dbReference>
<feature type="signal peptide" evidence="2">
    <location>
        <begin position="1"/>
        <end position="21"/>
    </location>
</feature>
<reference evidence="3 4" key="1">
    <citation type="submission" date="2019-01" db="EMBL/GenBank/DDBJ databases">
        <authorList>
            <person name="Brito A."/>
        </authorList>
    </citation>
    <scope>NUCLEOTIDE SEQUENCE [LARGE SCALE GENOMIC DNA]</scope>
    <source>
        <strain evidence="3">1</strain>
    </source>
</reference>
<evidence type="ECO:0000256" key="1">
    <source>
        <dbReference type="SAM" id="MobiDB-lite"/>
    </source>
</evidence>
<dbReference type="OrthoDB" id="509728at2"/>
<dbReference type="AlphaFoldDB" id="A0A563W2Z9"/>
<keyword evidence="4" id="KW-1185">Reference proteome</keyword>
<proteinExistence type="predicted"/>
<evidence type="ECO:0000313" key="4">
    <source>
        <dbReference type="Proteomes" id="UP000320055"/>
    </source>
</evidence>
<name>A0A563W2Z9_9CYAN</name>
<evidence type="ECO:0000256" key="2">
    <source>
        <dbReference type="SAM" id="SignalP"/>
    </source>
</evidence>